<reference evidence="8" key="3">
    <citation type="submission" date="2025-08" db="UniProtKB">
        <authorList>
            <consortium name="RefSeq"/>
        </authorList>
    </citation>
    <scope>IDENTIFICATION</scope>
    <source>
        <tissue evidence="8">Cell line</tissue>
    </source>
</reference>
<dbReference type="KEGG" id="vvp:112920768"/>
<dbReference type="SMART" id="SM00409">
    <property type="entry name" value="IG"/>
    <property type="match status" value="1"/>
</dbReference>
<keyword evidence="5" id="KW-0732">Signal</keyword>
<keyword evidence="3 4" id="KW-0472">Membrane</keyword>
<comment type="subcellular location">
    <subcellularLocation>
        <location evidence="1">Membrane</location>
    </subcellularLocation>
</comment>
<evidence type="ECO:0000256" key="3">
    <source>
        <dbReference type="ARBA" id="ARBA00023136"/>
    </source>
</evidence>
<dbReference type="PANTHER" id="PTHR11860">
    <property type="entry name" value="POLYMERIC-IMMUNOGLOBULIN RECEPTOR"/>
    <property type="match status" value="1"/>
</dbReference>
<dbReference type="InterPro" id="IPR036179">
    <property type="entry name" value="Ig-like_dom_sf"/>
</dbReference>
<sequence length="184" mass="20481">MWLPSALLLLCVPGCSSLSGPSTAMGTVGGSLSVQCRYEEKYKTFTKYWCRQPCLFLWNQIVATTGSEEEVRSDHVSIVDHSGDLTFTVTLKNLTADDAGKYRCGIATILHEEGLLGFLPDLFFQVQVFVSPRSLPGRVHFLLLILVKVPLFLTMLSAVLWVNRPQWAICGKQSRPDEDNDILS</sequence>
<evidence type="ECO:0000313" key="8">
    <source>
        <dbReference type="RefSeq" id="XP_025855474.2"/>
    </source>
</evidence>
<accession>A0A3Q7S7S4</accession>
<dbReference type="InterPro" id="IPR003599">
    <property type="entry name" value="Ig_sub"/>
</dbReference>
<evidence type="ECO:0000313" key="7">
    <source>
        <dbReference type="Proteomes" id="UP001652641"/>
    </source>
</evidence>
<evidence type="ECO:0000256" key="1">
    <source>
        <dbReference type="ARBA" id="ARBA00004370"/>
    </source>
</evidence>
<evidence type="ECO:0000256" key="4">
    <source>
        <dbReference type="SAM" id="Phobius"/>
    </source>
</evidence>
<gene>
    <name evidence="8" type="primary">CD300H</name>
</gene>
<dbReference type="Gene3D" id="2.60.40.10">
    <property type="entry name" value="Immunoglobulins"/>
    <property type="match status" value="1"/>
</dbReference>
<dbReference type="Pfam" id="PF07686">
    <property type="entry name" value="V-set"/>
    <property type="match status" value="1"/>
</dbReference>
<dbReference type="CTD" id="100130520"/>
<evidence type="ECO:0000256" key="2">
    <source>
        <dbReference type="ARBA" id="ARBA00022692"/>
    </source>
</evidence>
<keyword evidence="2 4" id="KW-0812">Transmembrane</keyword>
<reference evidence="7" key="2">
    <citation type="submission" date="2025-05" db="UniProtKB">
        <authorList>
            <consortium name="RefSeq"/>
        </authorList>
    </citation>
    <scope>NUCLEOTIDE SEQUENCE [LARGE SCALE GENOMIC DNA]</scope>
</reference>
<feature type="domain" description="Ig-like" evidence="6">
    <location>
        <begin position="13"/>
        <end position="104"/>
    </location>
</feature>
<dbReference type="SUPFAM" id="SSF48726">
    <property type="entry name" value="Immunoglobulin"/>
    <property type="match status" value="1"/>
</dbReference>
<keyword evidence="7" id="KW-1185">Reference proteome</keyword>
<dbReference type="RefSeq" id="XP_025855474.2">
    <property type="nucleotide sequence ID" value="XM_025999689.2"/>
</dbReference>
<protein>
    <submittedName>
        <fullName evidence="8">Protein CD300H</fullName>
    </submittedName>
</protein>
<feature type="chain" id="PRO_5046803418" evidence="5">
    <location>
        <begin position="18"/>
        <end position="184"/>
    </location>
</feature>
<reference key="1">
    <citation type="submission" date="2019-01" db="UniProtKB">
        <authorList>
            <consortium name="RefSeq"/>
        </authorList>
    </citation>
    <scope>IDENTIFICATION</scope>
</reference>
<feature type="transmembrane region" description="Helical" evidence="4">
    <location>
        <begin position="141"/>
        <end position="162"/>
    </location>
</feature>
<evidence type="ECO:0000259" key="6">
    <source>
        <dbReference type="PROSITE" id="PS50835"/>
    </source>
</evidence>
<proteinExistence type="predicted"/>
<dbReference type="InterPro" id="IPR050671">
    <property type="entry name" value="CD300_family_receptors"/>
</dbReference>
<dbReference type="PANTHER" id="PTHR11860:SF117">
    <property type="entry name" value="PROTEIN CD300H"/>
    <property type="match status" value="1"/>
</dbReference>
<keyword evidence="4" id="KW-1133">Transmembrane helix</keyword>
<organism evidence="7 8">
    <name type="scientific">Vulpes vulpes</name>
    <name type="common">Red fox</name>
    <dbReference type="NCBI Taxonomy" id="9627"/>
    <lineage>
        <taxon>Eukaryota</taxon>
        <taxon>Metazoa</taxon>
        <taxon>Chordata</taxon>
        <taxon>Craniata</taxon>
        <taxon>Vertebrata</taxon>
        <taxon>Euteleostomi</taxon>
        <taxon>Mammalia</taxon>
        <taxon>Eutheria</taxon>
        <taxon>Laurasiatheria</taxon>
        <taxon>Carnivora</taxon>
        <taxon>Caniformia</taxon>
        <taxon>Canidae</taxon>
        <taxon>Vulpes</taxon>
    </lineage>
</organism>
<dbReference type="GeneID" id="112920768"/>
<dbReference type="InterPro" id="IPR013783">
    <property type="entry name" value="Ig-like_fold"/>
</dbReference>
<evidence type="ECO:0000256" key="5">
    <source>
        <dbReference type="SAM" id="SignalP"/>
    </source>
</evidence>
<dbReference type="GO" id="GO:0005886">
    <property type="term" value="C:plasma membrane"/>
    <property type="evidence" value="ECO:0007669"/>
    <property type="project" value="TreeGrafter"/>
</dbReference>
<dbReference type="Proteomes" id="UP001652641">
    <property type="component" value="Chromosome 2"/>
</dbReference>
<feature type="signal peptide" evidence="5">
    <location>
        <begin position="1"/>
        <end position="17"/>
    </location>
</feature>
<dbReference type="AlphaFoldDB" id="A0A3Q7S7S4"/>
<dbReference type="PROSITE" id="PS50835">
    <property type="entry name" value="IG_LIKE"/>
    <property type="match status" value="1"/>
</dbReference>
<dbReference type="InterPro" id="IPR007110">
    <property type="entry name" value="Ig-like_dom"/>
</dbReference>
<name>A0A3Q7S7S4_VULVU</name>
<dbReference type="GO" id="GO:0004888">
    <property type="term" value="F:transmembrane signaling receptor activity"/>
    <property type="evidence" value="ECO:0007669"/>
    <property type="project" value="TreeGrafter"/>
</dbReference>
<dbReference type="InterPro" id="IPR013106">
    <property type="entry name" value="Ig_V-set"/>
</dbReference>